<gene>
    <name evidence="1" type="ORF">I4F81_005090</name>
</gene>
<dbReference type="EMBL" id="CM020618">
    <property type="protein sequence ID" value="KAK1862522.1"/>
    <property type="molecule type" value="Genomic_DNA"/>
</dbReference>
<evidence type="ECO:0000313" key="2">
    <source>
        <dbReference type="Proteomes" id="UP000798662"/>
    </source>
</evidence>
<protein>
    <submittedName>
        <fullName evidence="1">Uncharacterized protein</fullName>
    </submittedName>
</protein>
<comment type="caution">
    <text evidence="1">The sequence shown here is derived from an EMBL/GenBank/DDBJ whole genome shotgun (WGS) entry which is preliminary data.</text>
</comment>
<evidence type="ECO:0000313" key="1">
    <source>
        <dbReference type="EMBL" id="KAK1862522.1"/>
    </source>
</evidence>
<keyword evidence="2" id="KW-1185">Reference proteome</keyword>
<dbReference type="Proteomes" id="UP000798662">
    <property type="component" value="Chromosome 1"/>
</dbReference>
<accession>A0ACC3BXA1</accession>
<reference evidence="1" key="1">
    <citation type="submission" date="2019-11" db="EMBL/GenBank/DDBJ databases">
        <title>Nori genome reveals adaptations in red seaweeds to the harsh intertidal environment.</title>
        <authorList>
            <person name="Wang D."/>
            <person name="Mao Y."/>
        </authorList>
    </citation>
    <scope>NUCLEOTIDE SEQUENCE</scope>
    <source>
        <tissue evidence="1">Gametophyte</tissue>
    </source>
</reference>
<name>A0ACC3BXA1_PYRYE</name>
<organism evidence="1 2">
    <name type="scientific">Pyropia yezoensis</name>
    <name type="common">Susabi-nori</name>
    <name type="synonym">Porphyra yezoensis</name>
    <dbReference type="NCBI Taxonomy" id="2788"/>
    <lineage>
        <taxon>Eukaryota</taxon>
        <taxon>Rhodophyta</taxon>
        <taxon>Bangiophyceae</taxon>
        <taxon>Bangiales</taxon>
        <taxon>Bangiaceae</taxon>
        <taxon>Pyropia</taxon>
    </lineage>
</organism>
<sequence>MATNDEAAACKMAAMAKGYFHDPFLSTFVDPVIPSSLVLALPGTPQRTADVNRGTAIRVAGVDAAVAAFRRAVDALPSAGSRPPQVLALGAGFDTRPFALRDVRARLLAGMAAAAAGCLAVVNFEQIRPDDAFGVRMVAQVAARGCPLLGLPAYPELVDQMRRFRAAGWGSVEAVDAHTFFYRYLPPDRREHILSRERLDNEGEWHLFLRHYALVRGALDRQHEAAGPPTRRRCRGGALHGGAPGKAVADGGHGKRVSPFVTTFLTFFADEGSA</sequence>
<proteinExistence type="predicted"/>